<dbReference type="EMBL" id="CP031093">
    <property type="protein sequence ID" value="QCF27620.1"/>
    <property type="molecule type" value="Genomic_DNA"/>
</dbReference>
<evidence type="ECO:0000313" key="2">
    <source>
        <dbReference type="Proteomes" id="UP000298049"/>
    </source>
</evidence>
<protein>
    <recommendedName>
        <fullName evidence="3">Lipoprotein</fullName>
    </recommendedName>
</protein>
<accession>A0A4V1D966</accession>
<dbReference type="Proteomes" id="UP000298049">
    <property type="component" value="Chromosome"/>
</dbReference>
<keyword evidence="2" id="KW-1185">Reference proteome</keyword>
<reference evidence="1 2" key="1">
    <citation type="submission" date="2018-07" db="EMBL/GenBank/DDBJ databases">
        <title>Marsedoiliclastica nanhaica gen. nov. sp. nov., a novel marine hydrocarbonoclastic bacterium isolated from an in-situ enriched hydrocarbon-degrading consortium in deep-sea sediment.</title>
        <authorList>
            <person name="Dong C."/>
            <person name="Ma T."/>
            <person name="Liu R."/>
            <person name="Shao Z."/>
        </authorList>
    </citation>
    <scope>NUCLEOTIDE SEQUENCE [LARGE SCALE GENOMIC DNA]</scope>
    <source>
        <strain evidence="2">soil36-7</strain>
    </source>
</reference>
<evidence type="ECO:0000313" key="1">
    <source>
        <dbReference type="EMBL" id="QCF27620.1"/>
    </source>
</evidence>
<proteinExistence type="predicted"/>
<evidence type="ECO:0008006" key="3">
    <source>
        <dbReference type="Google" id="ProtNLM"/>
    </source>
</evidence>
<organism evidence="1 2">
    <name type="scientific">Hydrocarboniclastica marina</name>
    <dbReference type="NCBI Taxonomy" id="2259620"/>
    <lineage>
        <taxon>Bacteria</taxon>
        <taxon>Pseudomonadati</taxon>
        <taxon>Pseudomonadota</taxon>
        <taxon>Gammaproteobacteria</taxon>
        <taxon>Alteromonadales</taxon>
        <taxon>Alteromonadaceae</taxon>
        <taxon>Hydrocarboniclastica</taxon>
    </lineage>
</organism>
<name>A0A4V1D966_9ALTE</name>
<sequence>MYLFIQRPPGDLMRLIPFRASCTASVAALMLAGCAGNQHLPPPNASERTCFVAEPTHGQQVGIRFTNQCEVCIAVAFDHEEAGSATRDREGCYVPSGTRVLFKGDSSFRVVEYRDCSETQAEGGLGGIRASALTQNYKTGRCRIIGEFSD</sequence>
<gene>
    <name evidence="1" type="ORF">soil367_17755</name>
</gene>
<dbReference type="PROSITE" id="PS51257">
    <property type="entry name" value="PROKAR_LIPOPROTEIN"/>
    <property type="match status" value="1"/>
</dbReference>
<dbReference type="AlphaFoldDB" id="A0A4V1D966"/>
<dbReference type="KEGG" id="hmi:soil367_17755"/>